<dbReference type="Proteomes" id="UP000321577">
    <property type="component" value="Unassembled WGS sequence"/>
</dbReference>
<accession>A0A512M2G1</accession>
<dbReference type="Pfam" id="PF03631">
    <property type="entry name" value="Virul_fac_BrkB"/>
    <property type="match status" value="1"/>
</dbReference>
<feature type="transmembrane region" description="Helical" evidence="7">
    <location>
        <begin position="216"/>
        <end position="239"/>
    </location>
</feature>
<feature type="transmembrane region" description="Helical" evidence="7">
    <location>
        <begin position="351"/>
        <end position="372"/>
    </location>
</feature>
<keyword evidence="3 7" id="KW-0812">Transmembrane</keyword>
<comment type="subcellular location">
    <subcellularLocation>
        <location evidence="1">Cell membrane</location>
        <topology evidence="1">Multi-pass membrane protein</topology>
    </subcellularLocation>
</comment>
<feature type="transmembrane region" description="Helical" evidence="7">
    <location>
        <begin position="245"/>
        <end position="270"/>
    </location>
</feature>
<dbReference type="AlphaFoldDB" id="A0A512M2G1"/>
<keyword evidence="9" id="KW-1185">Reference proteome</keyword>
<evidence type="ECO:0000313" key="9">
    <source>
        <dbReference type="Proteomes" id="UP000321577"/>
    </source>
</evidence>
<evidence type="ECO:0000256" key="1">
    <source>
        <dbReference type="ARBA" id="ARBA00004651"/>
    </source>
</evidence>
<feature type="transmembrane region" description="Helical" evidence="7">
    <location>
        <begin position="143"/>
        <end position="169"/>
    </location>
</feature>
<feature type="transmembrane region" description="Helical" evidence="7">
    <location>
        <begin position="95"/>
        <end position="114"/>
    </location>
</feature>
<evidence type="ECO:0000256" key="2">
    <source>
        <dbReference type="ARBA" id="ARBA00022475"/>
    </source>
</evidence>
<evidence type="ECO:0000256" key="5">
    <source>
        <dbReference type="ARBA" id="ARBA00023136"/>
    </source>
</evidence>
<feature type="transmembrane region" description="Helical" evidence="7">
    <location>
        <begin position="34"/>
        <end position="57"/>
    </location>
</feature>
<organism evidence="8 9">
    <name type="scientific">Brevifollis gellanilyticus</name>
    <dbReference type="NCBI Taxonomy" id="748831"/>
    <lineage>
        <taxon>Bacteria</taxon>
        <taxon>Pseudomonadati</taxon>
        <taxon>Verrucomicrobiota</taxon>
        <taxon>Verrucomicrobiia</taxon>
        <taxon>Verrucomicrobiales</taxon>
        <taxon>Verrucomicrobiaceae</taxon>
    </lineage>
</organism>
<dbReference type="EMBL" id="BKAG01000001">
    <property type="protein sequence ID" value="GEP40929.1"/>
    <property type="molecule type" value="Genomic_DNA"/>
</dbReference>
<feature type="transmembrane region" description="Helical" evidence="7">
    <location>
        <begin position="181"/>
        <end position="204"/>
    </location>
</feature>
<dbReference type="PANTHER" id="PTHR30213:SF1">
    <property type="entry name" value="INNER MEMBRANE PROTEIN YHJD"/>
    <property type="match status" value="1"/>
</dbReference>
<dbReference type="PANTHER" id="PTHR30213">
    <property type="entry name" value="INNER MEMBRANE PROTEIN YHJD"/>
    <property type="match status" value="1"/>
</dbReference>
<comment type="caution">
    <text evidence="8">The sequence shown here is derived from an EMBL/GenBank/DDBJ whole genome shotgun (WGS) entry which is preliminary data.</text>
</comment>
<dbReference type="InterPro" id="IPR017039">
    <property type="entry name" value="Virul_fac_BrkB"/>
</dbReference>
<gene>
    <name evidence="8" type="ORF">BGE01nite_02200</name>
</gene>
<name>A0A512M2G1_9BACT</name>
<protein>
    <recommendedName>
        <fullName evidence="10">YihY/virulence factor BrkB family protein</fullName>
    </recommendedName>
</protein>
<keyword evidence="2" id="KW-1003">Cell membrane</keyword>
<evidence type="ECO:0008006" key="10">
    <source>
        <dbReference type="Google" id="ProtNLM"/>
    </source>
</evidence>
<dbReference type="GO" id="GO:0005886">
    <property type="term" value="C:plasma membrane"/>
    <property type="evidence" value="ECO:0007669"/>
    <property type="project" value="UniProtKB-SubCell"/>
</dbReference>
<sequence length="378" mass="40339">MNLKAMMKNRWLGLASQTVKEWSEDGALRLSAALAYYSVFSIAPLLVICISIAGLALGPEAVRGQLDEQLSGYVGKQAAVGVQTLVQGAAKPTQGWIGAVTGFVVLLMGASGVFGQLKDALNTIWDVKVTKKSGVAGFVRERLLSFSMVLVMGFLLLVSLLLSTAIAALNEYMNSFLGLPAEVWGVAATLVSMAVLAVLFATIFKVLPDLQVQWREVWVGAAVTAVLFEIGKFGLGFYLGRESTASTYGAAASVVLLLLWVYYASCILLFGAEFTQVYARASEREIQPRRGAELISEESSGKKPMTVDGTPAKPQDGEDDAEATTRTSAPMPAIRVIEVAAHEPGKMLTPAGAFLGTLAMSFVIGLTIRRAIEPGWKH</sequence>
<evidence type="ECO:0000256" key="4">
    <source>
        <dbReference type="ARBA" id="ARBA00022989"/>
    </source>
</evidence>
<dbReference type="RefSeq" id="WP_218032862.1">
    <property type="nucleotide sequence ID" value="NZ_BKAG01000001.1"/>
</dbReference>
<evidence type="ECO:0000256" key="7">
    <source>
        <dbReference type="SAM" id="Phobius"/>
    </source>
</evidence>
<reference evidence="8 9" key="1">
    <citation type="submission" date="2019-07" db="EMBL/GenBank/DDBJ databases">
        <title>Whole genome shotgun sequence of Brevifollis gellanilyticus NBRC 108608.</title>
        <authorList>
            <person name="Hosoyama A."/>
            <person name="Uohara A."/>
            <person name="Ohji S."/>
            <person name="Ichikawa N."/>
        </authorList>
    </citation>
    <scope>NUCLEOTIDE SEQUENCE [LARGE SCALE GENOMIC DNA]</scope>
    <source>
        <strain evidence="8 9">NBRC 108608</strain>
    </source>
</reference>
<keyword evidence="4 7" id="KW-1133">Transmembrane helix</keyword>
<proteinExistence type="predicted"/>
<evidence type="ECO:0000313" key="8">
    <source>
        <dbReference type="EMBL" id="GEP40929.1"/>
    </source>
</evidence>
<evidence type="ECO:0000256" key="6">
    <source>
        <dbReference type="SAM" id="MobiDB-lite"/>
    </source>
</evidence>
<keyword evidence="5 7" id="KW-0472">Membrane</keyword>
<dbReference type="NCBIfam" id="TIGR00765">
    <property type="entry name" value="yihY_not_rbn"/>
    <property type="match status" value="1"/>
</dbReference>
<evidence type="ECO:0000256" key="3">
    <source>
        <dbReference type="ARBA" id="ARBA00022692"/>
    </source>
</evidence>
<feature type="region of interest" description="Disordered" evidence="6">
    <location>
        <begin position="290"/>
        <end position="327"/>
    </location>
</feature>